<evidence type="ECO:0000256" key="1">
    <source>
        <dbReference type="SAM" id="SignalP"/>
    </source>
</evidence>
<accession>W9G1T4</accession>
<keyword evidence="1" id="KW-0732">Signal</keyword>
<protein>
    <submittedName>
        <fullName evidence="2">Uncharacterized protein</fullName>
    </submittedName>
</protein>
<comment type="caution">
    <text evidence="2">The sequence shown here is derived from an EMBL/GenBank/DDBJ whole genome shotgun (WGS) entry which is preliminary data.</text>
</comment>
<sequence length="176" mass="18280">MKTMTRAALATATTLAAISGAALMAPAAQAEPGTHDRAATTSTVAQIRQAIRPYQDVTAAVSAGYIPVSDCEMSDQGGMGYHYLNPSLVTVGGTVDPTKPTILLYGPDGHGGLELLGAEFFQPDLGQPRPELAGEPFNGPMAGHSEGMPTHYDLHVWTNVANPAGVFSSWNPAVTC</sequence>
<reference evidence="2 3" key="1">
    <citation type="submission" date="2013-08" db="EMBL/GenBank/DDBJ databases">
        <title>Intrasporangium oryzae NRRL B-24470.</title>
        <authorList>
            <person name="Liu H."/>
            <person name="Wang G."/>
        </authorList>
    </citation>
    <scope>NUCLEOTIDE SEQUENCE [LARGE SCALE GENOMIC DNA]</scope>
    <source>
        <strain evidence="2 3">NRRL B-24470</strain>
    </source>
</reference>
<dbReference type="EMBL" id="AWSA01000064">
    <property type="protein sequence ID" value="EWS99924.1"/>
    <property type="molecule type" value="Genomic_DNA"/>
</dbReference>
<dbReference type="Proteomes" id="UP000019489">
    <property type="component" value="Unassembled WGS sequence"/>
</dbReference>
<dbReference type="OrthoDB" id="2449873at2"/>
<evidence type="ECO:0000313" key="2">
    <source>
        <dbReference type="EMBL" id="EWS99924.1"/>
    </source>
</evidence>
<dbReference type="RefSeq" id="WP_051511096.1">
    <property type="nucleotide sequence ID" value="NZ_AWSA01000064.1"/>
</dbReference>
<gene>
    <name evidence="2" type="ORF">N865_19795</name>
</gene>
<feature type="signal peptide" evidence="1">
    <location>
        <begin position="1"/>
        <end position="30"/>
    </location>
</feature>
<organism evidence="2 3">
    <name type="scientific">Intrasporangium oryzae NRRL B-24470</name>
    <dbReference type="NCBI Taxonomy" id="1386089"/>
    <lineage>
        <taxon>Bacteria</taxon>
        <taxon>Bacillati</taxon>
        <taxon>Actinomycetota</taxon>
        <taxon>Actinomycetes</taxon>
        <taxon>Micrococcales</taxon>
        <taxon>Intrasporangiaceae</taxon>
        <taxon>Intrasporangium</taxon>
    </lineage>
</organism>
<evidence type="ECO:0000313" key="3">
    <source>
        <dbReference type="Proteomes" id="UP000019489"/>
    </source>
</evidence>
<keyword evidence="3" id="KW-1185">Reference proteome</keyword>
<proteinExistence type="predicted"/>
<dbReference type="AlphaFoldDB" id="W9G1T4"/>
<name>W9G1T4_9MICO</name>
<feature type="chain" id="PRO_5004924098" evidence="1">
    <location>
        <begin position="31"/>
        <end position="176"/>
    </location>
</feature>
<dbReference type="eggNOG" id="ENOG5032YG7">
    <property type="taxonomic scope" value="Bacteria"/>
</dbReference>
<dbReference type="STRING" id="1386089.N865_19795"/>